<dbReference type="InterPro" id="IPR000182">
    <property type="entry name" value="GNAT_dom"/>
</dbReference>
<name>A0A4R2GWY5_9ACTN</name>
<dbReference type="SUPFAM" id="SSF55729">
    <property type="entry name" value="Acyl-CoA N-acyltransferases (Nat)"/>
    <property type="match status" value="2"/>
</dbReference>
<evidence type="ECO:0000313" key="4">
    <source>
        <dbReference type="EMBL" id="TCO15364.1"/>
    </source>
</evidence>
<evidence type="ECO:0000313" key="5">
    <source>
        <dbReference type="Proteomes" id="UP000294508"/>
    </source>
</evidence>
<gene>
    <name evidence="4" type="ORF">EV652_12222</name>
</gene>
<feature type="domain" description="N-acetyltransferase" evidence="3">
    <location>
        <begin position="156"/>
        <end position="298"/>
    </location>
</feature>
<accession>A0A4R2GWY5</accession>
<dbReference type="AlphaFoldDB" id="A0A4R2GWY5"/>
<comment type="caution">
    <text evidence="4">The sequence shown here is derived from an EMBL/GenBank/DDBJ whole genome shotgun (WGS) entry which is preliminary data.</text>
</comment>
<keyword evidence="1" id="KW-0808">Transferase</keyword>
<feature type="domain" description="N-acetyltransferase" evidence="3">
    <location>
        <begin position="3"/>
        <end position="150"/>
    </location>
</feature>
<protein>
    <submittedName>
        <fullName evidence="4">Ribosomal protein S18 acetylase RimI-like enzyme</fullName>
    </submittedName>
</protein>
<keyword evidence="5" id="KW-1185">Reference proteome</keyword>
<evidence type="ECO:0000256" key="2">
    <source>
        <dbReference type="ARBA" id="ARBA00023315"/>
    </source>
</evidence>
<dbReference type="Pfam" id="PF00583">
    <property type="entry name" value="Acetyltransf_1"/>
    <property type="match status" value="1"/>
</dbReference>
<dbReference type="GO" id="GO:0016747">
    <property type="term" value="F:acyltransferase activity, transferring groups other than amino-acyl groups"/>
    <property type="evidence" value="ECO:0007669"/>
    <property type="project" value="InterPro"/>
</dbReference>
<organism evidence="4 5">
    <name type="scientific">Kribbella steppae</name>
    <dbReference type="NCBI Taxonomy" id="2512223"/>
    <lineage>
        <taxon>Bacteria</taxon>
        <taxon>Bacillati</taxon>
        <taxon>Actinomycetota</taxon>
        <taxon>Actinomycetes</taxon>
        <taxon>Propionibacteriales</taxon>
        <taxon>Kribbellaceae</taxon>
        <taxon>Kribbella</taxon>
    </lineage>
</organism>
<evidence type="ECO:0000259" key="3">
    <source>
        <dbReference type="PROSITE" id="PS51186"/>
    </source>
</evidence>
<dbReference type="CDD" id="cd04301">
    <property type="entry name" value="NAT_SF"/>
    <property type="match status" value="1"/>
</dbReference>
<dbReference type="PROSITE" id="PS51186">
    <property type="entry name" value="GNAT"/>
    <property type="match status" value="2"/>
</dbReference>
<evidence type="ECO:0000256" key="1">
    <source>
        <dbReference type="ARBA" id="ARBA00022679"/>
    </source>
</evidence>
<sequence length="298" mass="31808">MVFEIRTAGPEDAVGIAGVWAAAMPHLVKTARGIEGELRNSRRRVVLIAVDGSDVVGYGNVFLPDPGAEAPRVRISVQVPPEFRNRGIGSRLADAICTEAEKAGAAGLLVVVEDTEAAKEFAIRRGFTIGRRMSHSRADLSAVPEPVPAPDGLRVTDLDHVEPEQLWRAVVAVAEGDPSGLSFAPPYDEWLATDWGHPDLRRDLSIAVLDGDTVVSFVITTADPERRVIWSNLTGTIPAQRGRGLAKVVKSAALARARDAGFAQAYTGNDAENAPMLAVNTWLGYTVSSAAWTAEKAL</sequence>
<keyword evidence="4" id="KW-0687">Ribonucleoprotein</keyword>
<dbReference type="PANTHER" id="PTHR43877">
    <property type="entry name" value="AMINOALKYLPHOSPHONATE N-ACETYLTRANSFERASE-RELATED-RELATED"/>
    <property type="match status" value="1"/>
</dbReference>
<dbReference type="GO" id="GO:0005840">
    <property type="term" value="C:ribosome"/>
    <property type="evidence" value="ECO:0007669"/>
    <property type="project" value="UniProtKB-KW"/>
</dbReference>
<dbReference type="RefSeq" id="WP_242002311.1">
    <property type="nucleotide sequence ID" value="NZ_SLWN01000022.1"/>
</dbReference>
<dbReference type="InterPro" id="IPR050832">
    <property type="entry name" value="Bact_Acetyltransf"/>
</dbReference>
<keyword evidence="4" id="KW-0689">Ribosomal protein</keyword>
<dbReference type="Gene3D" id="3.40.630.30">
    <property type="match status" value="1"/>
</dbReference>
<dbReference type="Proteomes" id="UP000294508">
    <property type="component" value="Unassembled WGS sequence"/>
</dbReference>
<dbReference type="PANTHER" id="PTHR43877:SF1">
    <property type="entry name" value="ACETYLTRANSFERASE"/>
    <property type="match status" value="1"/>
</dbReference>
<dbReference type="EMBL" id="SLWN01000022">
    <property type="protein sequence ID" value="TCO15364.1"/>
    <property type="molecule type" value="Genomic_DNA"/>
</dbReference>
<reference evidence="4 5" key="1">
    <citation type="journal article" date="2015" name="Stand. Genomic Sci.">
        <title>Genomic Encyclopedia of Bacterial and Archaeal Type Strains, Phase III: the genomes of soil and plant-associated and newly described type strains.</title>
        <authorList>
            <person name="Whitman W.B."/>
            <person name="Woyke T."/>
            <person name="Klenk H.P."/>
            <person name="Zhou Y."/>
            <person name="Lilburn T.G."/>
            <person name="Beck B.J."/>
            <person name="De Vos P."/>
            <person name="Vandamme P."/>
            <person name="Eisen J.A."/>
            <person name="Garrity G."/>
            <person name="Hugenholtz P."/>
            <person name="Kyrpides N.C."/>
        </authorList>
    </citation>
    <scope>NUCLEOTIDE SEQUENCE [LARGE SCALE GENOMIC DNA]</scope>
    <source>
        <strain evidence="4 5">VKM Ac-2572</strain>
    </source>
</reference>
<keyword evidence="2" id="KW-0012">Acyltransferase</keyword>
<dbReference type="InterPro" id="IPR016181">
    <property type="entry name" value="Acyl_CoA_acyltransferase"/>
</dbReference>
<proteinExistence type="predicted"/>